<evidence type="ECO:0000313" key="1">
    <source>
        <dbReference type="EMBL" id="KAB0805140.1"/>
    </source>
</evidence>
<dbReference type="PANTHER" id="PTHR33480">
    <property type="entry name" value="SET DOMAIN-CONTAINING PROTEIN-RELATED"/>
    <property type="match status" value="1"/>
</dbReference>
<dbReference type="EMBL" id="VVIM01000001">
    <property type="protein sequence ID" value="KAB0805140.1"/>
    <property type="molecule type" value="Genomic_DNA"/>
</dbReference>
<name>A0A5N4B704_PHOPY</name>
<comment type="caution">
    <text evidence="1">The sequence shown here is derived from an EMBL/GenBank/DDBJ whole genome shotgun (WGS) entry which is preliminary data.</text>
</comment>
<accession>A0A5N4B704</accession>
<dbReference type="Proteomes" id="UP000327044">
    <property type="component" value="Unassembled WGS sequence"/>
</dbReference>
<gene>
    <name evidence="1" type="ORF">PPYR_02110</name>
</gene>
<protein>
    <submittedName>
        <fullName evidence="1">Uncharacterized protein</fullName>
    </submittedName>
</protein>
<sequence>MREMGKFMYELNKIQPHLKSLRDMLDPKYYDDIVNVINHIAGLDERTGKYRAPSTAYNLGLHIKSISLLLEAECIKEQNTAKREAVKDLLCLINEGFTTDINKTVGENQCESKRRKKIVLPTAEDILALKTFLTRGLEEAYNSLLIEYTPKCWRDLAGLTLTSLQLFNRRRAGELERIELSDYKTFEYVNENDDSLQQLDASVKAVARNYGRFFIRGKLNRAVPVILSRQLVSYTDMIVKYREAYGVPKENPYVFGIPGRTHFTHLSACVLIRRYAKACGAPNPHTLRGTELRKQIATACSLYNLSDPLVEDMANHLGHHIDIHKKIYRQSIGREVPNIVNILLKTLGEGEVEEDTEEDSRAFVGNQNNGDSSPILLDDTHYYDTFGDNSNPIHTTNMTISTPSNILNNFDNCAPIDTISMKNATVSAPSNVASHFDDNFEPIHTTKKKNTTISTPSNTLHLSSIDTISKKNATVSAPSNVASHFDDNFEPIHTTKKKNTTISTPSNTLHLSSIDTISKKNATVSRPSNDASYDSINTSMSKRTSWSNEEKQAVNEQFDHMIQFGVVPTYKECMELKEQYPCLEKRTPPQIKSYVVYQTKKKETVGHCSQFKRVRWTTPERNLVFSEFKSYLEQKNLPSLRKCSEVISKHPILSSRTPEVLKAYINNQNKKKN</sequence>
<dbReference type="InParanoid" id="A0A5N4B704"/>
<organism evidence="1 2">
    <name type="scientific">Photinus pyralis</name>
    <name type="common">Common eastern firefly</name>
    <name type="synonym">Lampyris pyralis</name>
    <dbReference type="NCBI Taxonomy" id="7054"/>
    <lineage>
        <taxon>Eukaryota</taxon>
        <taxon>Metazoa</taxon>
        <taxon>Ecdysozoa</taxon>
        <taxon>Arthropoda</taxon>
        <taxon>Hexapoda</taxon>
        <taxon>Insecta</taxon>
        <taxon>Pterygota</taxon>
        <taxon>Neoptera</taxon>
        <taxon>Endopterygota</taxon>
        <taxon>Coleoptera</taxon>
        <taxon>Polyphaga</taxon>
        <taxon>Elateriformia</taxon>
        <taxon>Elateroidea</taxon>
        <taxon>Lampyridae</taxon>
        <taxon>Lampyrinae</taxon>
        <taxon>Photinus</taxon>
    </lineage>
</organism>
<reference evidence="1 2" key="1">
    <citation type="journal article" date="2018" name="Elife">
        <title>Firefly genomes illuminate parallel origins of bioluminescence in beetles.</title>
        <authorList>
            <person name="Fallon T.R."/>
            <person name="Lower S.E."/>
            <person name="Chang C.H."/>
            <person name="Bessho-Uehara M."/>
            <person name="Martin G.J."/>
            <person name="Bewick A.J."/>
            <person name="Behringer M."/>
            <person name="Debat H.J."/>
            <person name="Wong I."/>
            <person name="Day J.C."/>
            <person name="Suvorov A."/>
            <person name="Silva C.J."/>
            <person name="Stanger-Hall K.F."/>
            <person name="Hall D.W."/>
            <person name="Schmitz R.J."/>
            <person name="Nelson D.R."/>
            <person name="Lewis S.M."/>
            <person name="Shigenobu S."/>
            <person name="Bybee S.M."/>
            <person name="Larracuente A.M."/>
            <person name="Oba Y."/>
            <person name="Weng J.K."/>
        </authorList>
    </citation>
    <scope>NUCLEOTIDE SEQUENCE [LARGE SCALE GENOMIC DNA]</scope>
    <source>
        <strain evidence="1">1611_PpyrPB1</strain>
        <tissue evidence="1">Whole body</tissue>
    </source>
</reference>
<keyword evidence="2" id="KW-1185">Reference proteome</keyword>
<dbReference type="PANTHER" id="PTHR33480:SF1">
    <property type="entry name" value="TYR RECOMBINASE DOMAIN-CONTAINING PROTEIN"/>
    <property type="match status" value="1"/>
</dbReference>
<evidence type="ECO:0000313" key="2">
    <source>
        <dbReference type="Proteomes" id="UP000327044"/>
    </source>
</evidence>
<dbReference type="AlphaFoldDB" id="A0A5N4B704"/>
<proteinExistence type="predicted"/>